<sequence>MKTVRKFNSFEELKASEKGAENYELSLMKHEKFQEVLKQIYSISVQQKKNNESK</sequence>
<accession>A0A8J3G7I5</accession>
<keyword evidence="2" id="KW-1185">Reference proteome</keyword>
<name>A0A8J3G7I5_9BACT</name>
<gene>
    <name evidence="1" type="ORF">GCM10007390_00310</name>
</gene>
<protein>
    <submittedName>
        <fullName evidence="1">Uncharacterized protein</fullName>
    </submittedName>
</protein>
<evidence type="ECO:0000313" key="2">
    <source>
        <dbReference type="Proteomes" id="UP000598271"/>
    </source>
</evidence>
<organism evidence="1 2">
    <name type="scientific">Persicitalea jodogahamensis</name>
    <dbReference type="NCBI Taxonomy" id="402147"/>
    <lineage>
        <taxon>Bacteria</taxon>
        <taxon>Pseudomonadati</taxon>
        <taxon>Bacteroidota</taxon>
        <taxon>Cytophagia</taxon>
        <taxon>Cytophagales</taxon>
        <taxon>Spirosomataceae</taxon>
        <taxon>Persicitalea</taxon>
    </lineage>
</organism>
<dbReference type="EMBL" id="BMXF01000001">
    <property type="protein sequence ID" value="GHB51695.1"/>
    <property type="molecule type" value="Genomic_DNA"/>
</dbReference>
<comment type="caution">
    <text evidence="1">The sequence shown here is derived from an EMBL/GenBank/DDBJ whole genome shotgun (WGS) entry which is preliminary data.</text>
</comment>
<dbReference type="AlphaFoldDB" id="A0A8J3G7I5"/>
<dbReference type="Proteomes" id="UP000598271">
    <property type="component" value="Unassembled WGS sequence"/>
</dbReference>
<evidence type="ECO:0000313" key="1">
    <source>
        <dbReference type="EMBL" id="GHB51695.1"/>
    </source>
</evidence>
<proteinExistence type="predicted"/>
<reference evidence="1 2" key="1">
    <citation type="journal article" date="2014" name="Int. J. Syst. Evol. Microbiol.">
        <title>Complete genome sequence of Corynebacterium casei LMG S-19264T (=DSM 44701T), isolated from a smear-ripened cheese.</title>
        <authorList>
            <consortium name="US DOE Joint Genome Institute (JGI-PGF)"/>
            <person name="Walter F."/>
            <person name="Albersmeier A."/>
            <person name="Kalinowski J."/>
            <person name="Ruckert C."/>
        </authorList>
    </citation>
    <scope>NUCLEOTIDE SEQUENCE [LARGE SCALE GENOMIC DNA]</scope>
    <source>
        <strain evidence="1 2">KCTC 12866</strain>
    </source>
</reference>